<dbReference type="InterPro" id="IPR008792">
    <property type="entry name" value="PQQD"/>
</dbReference>
<keyword evidence="2" id="KW-1185">Reference proteome</keyword>
<dbReference type="STRING" id="1631249.BQ8794_60237"/>
<name>A0A1R3VGG7_9HYPH</name>
<dbReference type="AlphaFoldDB" id="A0A1R3VGG7"/>
<organism evidence="1 2">
    <name type="scientific">Mesorhizobium prunaredense</name>
    <dbReference type="NCBI Taxonomy" id="1631249"/>
    <lineage>
        <taxon>Bacteria</taxon>
        <taxon>Pseudomonadati</taxon>
        <taxon>Pseudomonadota</taxon>
        <taxon>Alphaproteobacteria</taxon>
        <taxon>Hyphomicrobiales</taxon>
        <taxon>Phyllobacteriaceae</taxon>
        <taxon>Mesorhizobium</taxon>
    </lineage>
</organism>
<protein>
    <recommendedName>
        <fullName evidence="3">PqqD family protein</fullName>
    </recommendedName>
</protein>
<evidence type="ECO:0000313" key="2">
    <source>
        <dbReference type="Proteomes" id="UP000188388"/>
    </source>
</evidence>
<dbReference type="RefSeq" id="WP_143744736.1">
    <property type="nucleotide sequence ID" value="NZ_FTPD01000056.1"/>
</dbReference>
<evidence type="ECO:0000313" key="1">
    <source>
        <dbReference type="EMBL" id="SIT58928.1"/>
    </source>
</evidence>
<gene>
    <name evidence="1" type="ORF">BQ8794_60237</name>
</gene>
<dbReference type="Pfam" id="PF05402">
    <property type="entry name" value="PqqD"/>
    <property type="match status" value="1"/>
</dbReference>
<accession>A0A1R3VGG7</accession>
<dbReference type="Gene3D" id="1.10.10.1150">
    <property type="entry name" value="Coenzyme PQQ synthesis protein D (PqqD)"/>
    <property type="match status" value="1"/>
</dbReference>
<sequence length="92" mass="10151">MNLTDRVAIPAQVMARQVGQETVILDLASGTYFGLDPVGARIWILLSEGKTVGEICGTMLDEYEVERAPLEKDVFSLLQTLERQGLVKIEEA</sequence>
<dbReference type="InterPro" id="IPR041881">
    <property type="entry name" value="PqqD_sf"/>
</dbReference>
<dbReference type="Proteomes" id="UP000188388">
    <property type="component" value="Unassembled WGS sequence"/>
</dbReference>
<evidence type="ECO:0008006" key="3">
    <source>
        <dbReference type="Google" id="ProtNLM"/>
    </source>
</evidence>
<dbReference type="EMBL" id="FTPD01000056">
    <property type="protein sequence ID" value="SIT58928.1"/>
    <property type="molecule type" value="Genomic_DNA"/>
</dbReference>
<proteinExistence type="predicted"/>
<reference evidence="2" key="1">
    <citation type="submission" date="2017-01" db="EMBL/GenBank/DDBJ databases">
        <authorList>
            <person name="Brunel B."/>
        </authorList>
    </citation>
    <scope>NUCLEOTIDE SEQUENCE [LARGE SCALE GENOMIC DNA]</scope>
</reference>